<dbReference type="Gene3D" id="4.10.280.10">
    <property type="entry name" value="Helix-loop-helix DNA-binding domain"/>
    <property type="match status" value="1"/>
</dbReference>
<sequence>MSEPPVIGKHRMNEKQRRIVEQRNYALLETVVREQLVKSPDEQQSKMSKASFIFKSAKLIKGLVREIEDLEGSVESVAEENAVLESLLDDAATILAIGKQYTV</sequence>
<keyword evidence="1" id="KW-0175">Coiled coil</keyword>
<evidence type="ECO:0000256" key="1">
    <source>
        <dbReference type="SAM" id="Coils"/>
    </source>
</evidence>
<keyword evidence="3" id="KW-1185">Reference proteome</keyword>
<dbReference type="GO" id="GO:0046983">
    <property type="term" value="F:protein dimerization activity"/>
    <property type="evidence" value="ECO:0007669"/>
    <property type="project" value="InterPro"/>
</dbReference>
<gene>
    <name evidence="2" type="ORF">SARC_00341</name>
</gene>
<evidence type="ECO:0008006" key="4">
    <source>
        <dbReference type="Google" id="ProtNLM"/>
    </source>
</evidence>
<accession>A0A0L0GES8</accession>
<name>A0A0L0GES8_9EUKA</name>
<dbReference type="InterPro" id="IPR036638">
    <property type="entry name" value="HLH_DNA-bd_sf"/>
</dbReference>
<evidence type="ECO:0000313" key="2">
    <source>
        <dbReference type="EMBL" id="KNC87517.1"/>
    </source>
</evidence>
<dbReference type="SUPFAM" id="SSF47459">
    <property type="entry name" value="HLH, helix-loop-helix DNA-binding domain"/>
    <property type="match status" value="1"/>
</dbReference>
<proteinExistence type="predicted"/>
<dbReference type="GeneID" id="25900845"/>
<evidence type="ECO:0000313" key="3">
    <source>
        <dbReference type="Proteomes" id="UP000054560"/>
    </source>
</evidence>
<protein>
    <recommendedName>
        <fullName evidence="4">BHLH domain-containing protein</fullName>
    </recommendedName>
</protein>
<dbReference type="AlphaFoldDB" id="A0A0L0GES8"/>
<organism evidence="2 3">
    <name type="scientific">Sphaeroforma arctica JP610</name>
    <dbReference type="NCBI Taxonomy" id="667725"/>
    <lineage>
        <taxon>Eukaryota</taxon>
        <taxon>Ichthyosporea</taxon>
        <taxon>Ichthyophonida</taxon>
        <taxon>Sphaeroforma</taxon>
    </lineage>
</organism>
<feature type="coiled-coil region" evidence="1">
    <location>
        <begin position="60"/>
        <end position="87"/>
    </location>
</feature>
<dbReference type="Proteomes" id="UP000054560">
    <property type="component" value="Unassembled WGS sequence"/>
</dbReference>
<reference evidence="2 3" key="1">
    <citation type="submission" date="2011-02" db="EMBL/GenBank/DDBJ databases">
        <title>The Genome Sequence of Sphaeroforma arctica JP610.</title>
        <authorList>
            <consortium name="The Broad Institute Genome Sequencing Platform"/>
            <person name="Russ C."/>
            <person name="Cuomo C."/>
            <person name="Young S.K."/>
            <person name="Zeng Q."/>
            <person name="Gargeya S."/>
            <person name="Alvarado L."/>
            <person name="Berlin A."/>
            <person name="Chapman S.B."/>
            <person name="Chen Z."/>
            <person name="Freedman E."/>
            <person name="Gellesch M."/>
            <person name="Goldberg J."/>
            <person name="Griggs A."/>
            <person name="Gujja S."/>
            <person name="Heilman E."/>
            <person name="Heiman D."/>
            <person name="Howarth C."/>
            <person name="Mehta T."/>
            <person name="Neiman D."/>
            <person name="Pearson M."/>
            <person name="Roberts A."/>
            <person name="Saif S."/>
            <person name="Shea T."/>
            <person name="Shenoy N."/>
            <person name="Sisk P."/>
            <person name="Stolte C."/>
            <person name="Sykes S."/>
            <person name="White J."/>
            <person name="Yandava C."/>
            <person name="Burger G."/>
            <person name="Gray M.W."/>
            <person name="Holland P.W.H."/>
            <person name="King N."/>
            <person name="Lang F.B.F."/>
            <person name="Roger A.J."/>
            <person name="Ruiz-Trillo I."/>
            <person name="Haas B."/>
            <person name="Nusbaum C."/>
            <person name="Birren B."/>
        </authorList>
    </citation>
    <scope>NUCLEOTIDE SEQUENCE [LARGE SCALE GENOMIC DNA]</scope>
    <source>
        <strain evidence="2 3">JP610</strain>
    </source>
</reference>
<dbReference type="RefSeq" id="XP_014161419.1">
    <property type="nucleotide sequence ID" value="XM_014305944.1"/>
</dbReference>
<dbReference type="EMBL" id="KQ241606">
    <property type="protein sequence ID" value="KNC87517.1"/>
    <property type="molecule type" value="Genomic_DNA"/>
</dbReference>